<organism evidence="1 2">
    <name type="scientific">Gloeocapsopsis dulcis AAB1 = 1H9</name>
    <dbReference type="NCBI Taxonomy" id="1433147"/>
    <lineage>
        <taxon>Bacteria</taxon>
        <taxon>Bacillati</taxon>
        <taxon>Cyanobacteriota</taxon>
        <taxon>Cyanophyceae</taxon>
        <taxon>Oscillatoriophycideae</taxon>
        <taxon>Chroococcales</taxon>
        <taxon>Chroococcaceae</taxon>
        <taxon>Gloeocapsopsis</taxon>
        <taxon>Gloeocapsopsis dulcis</taxon>
    </lineage>
</organism>
<proteinExistence type="predicted"/>
<dbReference type="SUPFAM" id="SSF53335">
    <property type="entry name" value="S-adenosyl-L-methionine-dependent methyltransferases"/>
    <property type="match status" value="1"/>
</dbReference>
<accession>A0A6N8FSB4</accession>
<name>A0A6N8FSB4_9CHRO</name>
<protein>
    <submittedName>
        <fullName evidence="1">Uncharacterized protein</fullName>
    </submittedName>
</protein>
<comment type="caution">
    <text evidence="1">The sequence shown here is derived from an EMBL/GenBank/DDBJ whole genome shotgun (WGS) entry which is preliminary data.</text>
</comment>
<reference evidence="1 2" key="1">
    <citation type="journal article" date="2019" name="Front. Microbiol.">
        <title>Genomic Features for Desiccation Tolerance and Sugar Biosynthesis in the Extremophile Gloeocapsopsis sp. UTEX B3054.</title>
        <authorList>
            <person name="Urrejola C."/>
            <person name="Alcorta J."/>
            <person name="Salas L."/>
            <person name="Vasquez M."/>
            <person name="Polz M.F."/>
            <person name="Vicuna R."/>
            <person name="Diez B."/>
        </authorList>
    </citation>
    <scope>NUCLEOTIDE SEQUENCE [LARGE SCALE GENOMIC DNA]</scope>
    <source>
        <strain evidence="1 2">1H9</strain>
    </source>
</reference>
<dbReference type="RefSeq" id="WP_105222349.1">
    <property type="nucleotide sequence ID" value="NZ_CAWNSU010000010.1"/>
</dbReference>
<evidence type="ECO:0000313" key="2">
    <source>
        <dbReference type="Proteomes" id="UP000441797"/>
    </source>
</evidence>
<keyword evidence="2" id="KW-1185">Reference proteome</keyword>
<dbReference type="Gene3D" id="3.40.50.150">
    <property type="entry name" value="Vaccinia Virus protein VP39"/>
    <property type="match status" value="1"/>
</dbReference>
<dbReference type="Proteomes" id="UP000441797">
    <property type="component" value="Unassembled WGS sequence"/>
</dbReference>
<dbReference type="InterPro" id="IPR029063">
    <property type="entry name" value="SAM-dependent_MTases_sf"/>
</dbReference>
<dbReference type="AlphaFoldDB" id="A0A6N8FSB4"/>
<dbReference type="OrthoDB" id="9760689at2"/>
<evidence type="ECO:0000313" key="1">
    <source>
        <dbReference type="EMBL" id="MUL36018.1"/>
    </source>
</evidence>
<dbReference type="EMBL" id="NAPY01000007">
    <property type="protein sequence ID" value="MUL36018.1"/>
    <property type="molecule type" value="Genomic_DNA"/>
</dbReference>
<gene>
    <name evidence="1" type="ORF">BWI75_06540</name>
</gene>
<sequence length="138" mass="15943">MRRGGRLVIYCGGKGDAADVLQVLSELVSCGFWQSYFDGFHNPYFFYGDQDYALWLDSAGFSVERLELIPKDMTHPGKEVLAAWIRTTWMPFTQYVPESERDNFITHFVETYVERIPLDQNGLAHVRMVRLEVSALKL</sequence>